<feature type="domain" description="VWFA" evidence="5">
    <location>
        <begin position="1102"/>
        <end position="1313"/>
    </location>
</feature>
<feature type="coiled-coil region" evidence="4">
    <location>
        <begin position="307"/>
        <end position="336"/>
    </location>
</feature>
<dbReference type="EMBL" id="LDAU01000154">
    <property type="protein sequence ID" value="KRX02633.1"/>
    <property type="molecule type" value="Genomic_DNA"/>
</dbReference>
<dbReference type="GO" id="GO:0005525">
    <property type="term" value="F:GTP binding"/>
    <property type="evidence" value="ECO:0007669"/>
    <property type="project" value="UniProtKB-KW"/>
</dbReference>
<evidence type="ECO:0000259" key="7">
    <source>
        <dbReference type="PROSITE" id="PS51717"/>
    </source>
</evidence>
<evidence type="ECO:0000313" key="8">
    <source>
        <dbReference type="EMBL" id="KRX02633.1"/>
    </source>
</evidence>
<dbReference type="InterPro" id="IPR030386">
    <property type="entry name" value="G_GB1_RHD3_dom"/>
</dbReference>
<dbReference type="PROSITE" id="PS51717">
    <property type="entry name" value="G_VLIG"/>
    <property type="match status" value="1"/>
</dbReference>
<feature type="domain" description="GB1/RHD3-type G" evidence="6">
    <location>
        <begin position="263"/>
        <end position="388"/>
    </location>
</feature>
<evidence type="ECO:0000256" key="2">
    <source>
        <dbReference type="ARBA" id="ARBA00023134"/>
    </source>
</evidence>
<comment type="similarity">
    <text evidence="3">Belongs to the TRAFAC class dynamin-like GTPase superfamily. GB1/RHD3 GTPase family.</text>
</comment>
<keyword evidence="9" id="KW-1185">Reference proteome</keyword>
<keyword evidence="4" id="KW-0175">Coiled coil</keyword>
<dbReference type="Proteomes" id="UP000054937">
    <property type="component" value="Unassembled WGS sequence"/>
</dbReference>
<dbReference type="OrthoDB" id="310103at2759"/>
<comment type="caution">
    <text evidence="8">The sequence shown here is derived from an EMBL/GenBank/DDBJ whole genome shotgun (WGS) entry which is preliminary data.</text>
</comment>
<dbReference type="PANTHER" id="PTHR22796">
    <property type="entry name" value="URG4-RELATED"/>
    <property type="match status" value="1"/>
</dbReference>
<dbReference type="InterPro" id="IPR027417">
    <property type="entry name" value="P-loop_NTPase"/>
</dbReference>
<proteinExistence type="inferred from homology"/>
<evidence type="ECO:0000256" key="1">
    <source>
        <dbReference type="ARBA" id="ARBA00022741"/>
    </source>
</evidence>
<keyword evidence="1" id="KW-0547">Nucleotide-binding</keyword>
<dbReference type="PROSITE" id="PS50234">
    <property type="entry name" value="VWFA"/>
    <property type="match status" value="1"/>
</dbReference>
<dbReference type="SUPFAM" id="SSF52540">
    <property type="entry name" value="P-loop containing nucleoside triphosphate hydrolases"/>
    <property type="match status" value="1"/>
</dbReference>
<dbReference type="InParanoid" id="A0A0V0QK14"/>
<protein>
    <submittedName>
        <fullName evidence="8">p-loop containing nucleoside triphosphate hydrolase</fullName>
    </submittedName>
</protein>
<dbReference type="PANTHER" id="PTHR22796:SF1">
    <property type="entry name" value="VWFA DOMAIN-CONTAINING PROTEIN"/>
    <property type="match status" value="1"/>
</dbReference>
<dbReference type="InterPro" id="IPR002035">
    <property type="entry name" value="VWF_A"/>
</dbReference>
<dbReference type="InterPro" id="IPR030383">
    <property type="entry name" value="G_VLIG_dom"/>
</dbReference>
<gene>
    <name evidence="8" type="ORF">PPERSA_11973</name>
</gene>
<reference evidence="8 9" key="1">
    <citation type="journal article" date="2015" name="Sci. Rep.">
        <title>Genome of the facultative scuticociliatosis pathogen Pseudocohnilembus persalinus provides insight into its virulence through horizontal gene transfer.</title>
        <authorList>
            <person name="Xiong J."/>
            <person name="Wang G."/>
            <person name="Cheng J."/>
            <person name="Tian M."/>
            <person name="Pan X."/>
            <person name="Warren A."/>
            <person name="Jiang C."/>
            <person name="Yuan D."/>
            <person name="Miao W."/>
        </authorList>
    </citation>
    <scope>NUCLEOTIDE SEQUENCE [LARGE SCALE GENOMIC DNA]</scope>
    <source>
        <strain evidence="8">36N120E</strain>
    </source>
</reference>
<dbReference type="Gene3D" id="3.40.50.300">
    <property type="entry name" value="P-loop containing nucleotide triphosphate hydrolases"/>
    <property type="match status" value="1"/>
</dbReference>
<dbReference type="Pfam" id="PF25683">
    <property type="entry name" value="URGCP_GTPase"/>
    <property type="match status" value="1"/>
</dbReference>
<dbReference type="GO" id="GO:0016787">
    <property type="term" value="F:hydrolase activity"/>
    <property type="evidence" value="ECO:0007669"/>
    <property type="project" value="UniProtKB-KW"/>
</dbReference>
<organism evidence="8 9">
    <name type="scientific">Pseudocohnilembus persalinus</name>
    <name type="common">Ciliate</name>
    <dbReference type="NCBI Taxonomy" id="266149"/>
    <lineage>
        <taxon>Eukaryota</taxon>
        <taxon>Sar</taxon>
        <taxon>Alveolata</taxon>
        <taxon>Ciliophora</taxon>
        <taxon>Intramacronucleata</taxon>
        <taxon>Oligohymenophorea</taxon>
        <taxon>Scuticociliatia</taxon>
        <taxon>Philasterida</taxon>
        <taxon>Pseudocohnilembidae</taxon>
        <taxon>Pseudocohnilembus</taxon>
    </lineage>
</organism>
<keyword evidence="2" id="KW-0342">GTP-binding</keyword>
<name>A0A0V0QK14_PSEPJ</name>
<evidence type="ECO:0000313" key="9">
    <source>
        <dbReference type="Proteomes" id="UP000054937"/>
    </source>
</evidence>
<evidence type="ECO:0000259" key="6">
    <source>
        <dbReference type="PROSITE" id="PS51715"/>
    </source>
</evidence>
<keyword evidence="8" id="KW-0378">Hydrolase</keyword>
<feature type="domain" description="VLIG-type G" evidence="7">
    <location>
        <begin position="263"/>
        <end position="523"/>
    </location>
</feature>
<sequence length="1323" mass="156408">MVNSVNCLKQYFTGDCCMQQQKIGELTTFLIENLRIHKFKGDLKHEDTYVFIKELINSQNLESATELYVSKLNIEDENQKSILKFQFIENYMNLFQGRYYEDNIQVRINQNLFPLAQNSIGVVQFGMFLCSYNLKKTFILNQIFNTDFQEQDRNPFTFNQSDISFLEQYRGNKQKSFDLAVLNWKELGEEKLNRATISLDIFWRELFAIMKQNKDIISEKQRQTIQQRISQFCQYGERFELIDGDNGQINYDLLNQLSEQYKGQNILIISVLGAQSTGKSTLLNYLFGCQFSTSAGRCTRGVYISILEVSEKINDILKQNVQNEELNELNENLKTKKYDFLVILDTEGLDDGKKKDRQFDKNITLFCLAVSNVLLLNVSPNLSQNFKEILQISAYNISQMKKNKIKGGEAFLVYNKQNKVENEKQLEEESQEIVNGLYEYVQRDQFTDIFSFQNKGTFNILTNAFNTYQLYIQQGQHLDYEKQQNNFFNKIQQLLRNLFKGFQRQKKLDFTLQSWIQHSTEIWKYMQQNPYHQQYDKIQELGDEKKIIEDVISITQQILNESPAEVSSSKSQDQIDNYYVEKYQKMEKEFNIKAQEKRIIQRTKENMKDRLKNTVRNQKLEALLHYKSEESKKKYIGYKDKMQNEMNQLLYKYKRNPVDWNLVFGQGYQEKFSQEEIDVKKSEYAKEIANKIYDQKIQIMKNDILKGNIQEEIYGILLNNQATAGLKIFSNKQIYNELKQILQIDSNSVDIQEVYNQIQAYYIKNITSDKIFQYGDLDLDNIQIIKNKLNQNTYVNLNELDITQMQNKYKVAYNFLYSNDRNSIIEAKQVIFQDIGKMVAENINWEKIFKNILNYIIGDQDKQQNLFKKFSSDTIKLIRGKIQEIINDLNKEIQNLGLQLDGQGEMILHYFSTIIIWKLLSFNYLTQFLQPLESLEEQSGQEKSYKQNFIEAVQNTIQENDIGLTQIFAELTYKSYKDSLFQLNNISEQIQNSISDIQTEFKNYDLTQECDQLIFKKLADIKQCNSHLIRGMNGIQQGNTLVNSSCNQLNLHAFVNIKKKNGHHEKYQWKEFLEEYISDWDLQKKDNPKGKEYYQIYEPFYHYSIALDYSTGMRRQYDQQQNSSKWIKTVDNLLKFLNDENQKISYKSLNIFKYTHQFNENEDFIYQQSADITKLISDQKFQLDNISQSLQKYSKEITLEEESQPNYQPEGSGKCFEAIKYALNLINKDKNPVSHYRILLFFNGFGSNNFDIVENMFQQLSEQKKQNLMFIGLTDSNNESNLKSLKKLAEIFRHRYTQGNIQVQQIQQKFQEIVQEQANGFDI</sequence>
<accession>A0A0V0QK14</accession>
<dbReference type="PROSITE" id="PS51715">
    <property type="entry name" value="G_GB1_RHD3"/>
    <property type="match status" value="1"/>
</dbReference>
<evidence type="ECO:0000259" key="5">
    <source>
        <dbReference type="PROSITE" id="PS50234"/>
    </source>
</evidence>
<evidence type="ECO:0000256" key="3">
    <source>
        <dbReference type="PROSITE-ProRule" id="PRU01052"/>
    </source>
</evidence>
<evidence type="ECO:0000256" key="4">
    <source>
        <dbReference type="SAM" id="Coils"/>
    </source>
</evidence>